<dbReference type="EC" id="2.7.4.6" evidence="3"/>
<reference evidence="10 11" key="1">
    <citation type="submission" date="2015-09" db="EMBL/GenBank/DDBJ databases">
        <title>Genome sequence of Acetobacterium wieringae DSM 1911.</title>
        <authorList>
            <person name="Poehlein A."/>
            <person name="Bengelsdorf F.R."/>
            <person name="Schiel-Bengelsdorf B."/>
            <person name="Duerre P."/>
            <person name="Daniel R."/>
        </authorList>
    </citation>
    <scope>NUCLEOTIDE SEQUENCE [LARGE SCALE GENOMIC DNA]</scope>
    <source>
        <strain evidence="10 11">DSM 1911</strain>
    </source>
</reference>
<gene>
    <name evidence="10" type="primary">ndk</name>
    <name evidence="10" type="ORF">ACWI_04200</name>
</gene>
<evidence type="ECO:0000256" key="3">
    <source>
        <dbReference type="ARBA" id="ARBA00012966"/>
    </source>
</evidence>
<organism evidence="10 11">
    <name type="scientific">Acetobacterium wieringae</name>
    <dbReference type="NCBI Taxonomy" id="52694"/>
    <lineage>
        <taxon>Bacteria</taxon>
        <taxon>Bacillati</taxon>
        <taxon>Bacillota</taxon>
        <taxon>Clostridia</taxon>
        <taxon>Eubacteriales</taxon>
        <taxon>Eubacteriaceae</taxon>
        <taxon>Acetobacterium</taxon>
    </lineage>
</organism>
<dbReference type="InterPro" id="IPR034907">
    <property type="entry name" value="NDK-like_dom"/>
</dbReference>
<dbReference type="PANTHER" id="PTHR11349">
    <property type="entry name" value="NUCLEOSIDE DIPHOSPHATE KINASE"/>
    <property type="match status" value="1"/>
</dbReference>
<keyword evidence="5 10" id="KW-0418">Kinase</keyword>
<comment type="caution">
    <text evidence="7">Lacks conserved residue(s) required for the propagation of feature annotation.</text>
</comment>
<dbReference type="InterPro" id="IPR036850">
    <property type="entry name" value="NDK-like_dom_sf"/>
</dbReference>
<accession>A0A1F2PL59</accession>
<evidence type="ECO:0000256" key="2">
    <source>
        <dbReference type="ARBA" id="ARBA00008142"/>
    </source>
</evidence>
<keyword evidence="6" id="KW-0546">Nucleotide metabolism</keyword>
<dbReference type="Proteomes" id="UP000176244">
    <property type="component" value="Unassembled WGS sequence"/>
</dbReference>
<dbReference type="SMART" id="SM00562">
    <property type="entry name" value="NDK"/>
    <property type="match status" value="1"/>
</dbReference>
<dbReference type="GO" id="GO:0006228">
    <property type="term" value="P:UTP biosynthetic process"/>
    <property type="evidence" value="ECO:0007669"/>
    <property type="project" value="InterPro"/>
</dbReference>
<dbReference type="PROSITE" id="PS51374">
    <property type="entry name" value="NDPK_LIKE"/>
    <property type="match status" value="1"/>
</dbReference>
<keyword evidence="4 10" id="KW-0808">Transferase</keyword>
<dbReference type="Pfam" id="PF00334">
    <property type="entry name" value="NDK"/>
    <property type="match status" value="1"/>
</dbReference>
<evidence type="ECO:0000256" key="7">
    <source>
        <dbReference type="PROSITE-ProRule" id="PRU00706"/>
    </source>
</evidence>
<dbReference type="SUPFAM" id="SSF54919">
    <property type="entry name" value="Nucleoside diphosphate kinase, NDK"/>
    <property type="match status" value="1"/>
</dbReference>
<evidence type="ECO:0000313" key="10">
    <source>
        <dbReference type="EMBL" id="OFV72170.1"/>
    </source>
</evidence>
<dbReference type="Gene3D" id="3.30.70.141">
    <property type="entry name" value="Nucleoside diphosphate kinase-like domain"/>
    <property type="match status" value="1"/>
</dbReference>
<dbReference type="PRINTS" id="PR01243">
    <property type="entry name" value="NUCDPKINASE"/>
</dbReference>
<comment type="caution">
    <text evidence="10">The sequence shown here is derived from an EMBL/GenBank/DDBJ whole genome shotgun (WGS) entry which is preliminary data.</text>
</comment>
<evidence type="ECO:0000256" key="6">
    <source>
        <dbReference type="ARBA" id="ARBA00023080"/>
    </source>
</evidence>
<sequence length="160" mass="17727">MKTYAFIIMKPDALERELVETISQRFRNEGFSIEKIGYRNVDEQLILAHYQEVIKRFGESFKAAVISSYVGRGMIPILLSQEGSAAIANSRALTGATDPSKAEKGTIRGDYGYDTLEAANLENRSCNNLLHCSDSEASLREEAKLWFGEALDVAIDLNAS</sequence>
<dbReference type="GO" id="GO:0006183">
    <property type="term" value="P:GTP biosynthetic process"/>
    <property type="evidence" value="ECO:0007669"/>
    <property type="project" value="InterPro"/>
</dbReference>
<dbReference type="STRING" id="52694.ACWI_04200"/>
<dbReference type="EMBL" id="LKEU01000012">
    <property type="protein sequence ID" value="OFV72170.1"/>
    <property type="molecule type" value="Genomic_DNA"/>
</dbReference>
<feature type="domain" description="Nucleoside diphosphate kinase-like" evidence="9">
    <location>
        <begin position="2"/>
        <end position="152"/>
    </location>
</feature>
<evidence type="ECO:0000256" key="4">
    <source>
        <dbReference type="ARBA" id="ARBA00022679"/>
    </source>
</evidence>
<comment type="cofactor">
    <cofactor evidence="1">
        <name>Mg(2+)</name>
        <dbReference type="ChEBI" id="CHEBI:18420"/>
    </cofactor>
</comment>
<dbReference type="GO" id="GO:0006241">
    <property type="term" value="P:CTP biosynthetic process"/>
    <property type="evidence" value="ECO:0007669"/>
    <property type="project" value="InterPro"/>
</dbReference>
<dbReference type="RefSeq" id="WP_070369784.1">
    <property type="nucleotide sequence ID" value="NZ_LKEU01000012.1"/>
</dbReference>
<dbReference type="InterPro" id="IPR001564">
    <property type="entry name" value="Nucleoside_diP_kinase"/>
</dbReference>
<proteinExistence type="inferred from homology"/>
<comment type="similarity">
    <text evidence="2 7 8">Belongs to the NDK family.</text>
</comment>
<protein>
    <recommendedName>
        <fullName evidence="3">nucleoside-diphosphate kinase</fullName>
        <ecNumber evidence="3">2.7.4.6</ecNumber>
    </recommendedName>
</protein>
<evidence type="ECO:0000313" key="11">
    <source>
        <dbReference type="Proteomes" id="UP000176244"/>
    </source>
</evidence>
<dbReference type="GO" id="GO:0004550">
    <property type="term" value="F:nucleoside diphosphate kinase activity"/>
    <property type="evidence" value="ECO:0007669"/>
    <property type="project" value="UniProtKB-EC"/>
</dbReference>
<evidence type="ECO:0000256" key="8">
    <source>
        <dbReference type="RuleBase" id="RU004011"/>
    </source>
</evidence>
<name>A0A1F2PL59_9FIRM</name>
<dbReference type="OrthoDB" id="9801161at2"/>
<evidence type="ECO:0000256" key="5">
    <source>
        <dbReference type="ARBA" id="ARBA00022777"/>
    </source>
</evidence>
<evidence type="ECO:0000259" key="9">
    <source>
        <dbReference type="SMART" id="SM00562"/>
    </source>
</evidence>
<dbReference type="AlphaFoldDB" id="A0A1F2PL59"/>
<evidence type="ECO:0000256" key="1">
    <source>
        <dbReference type="ARBA" id="ARBA00001946"/>
    </source>
</evidence>